<dbReference type="InterPro" id="IPR035906">
    <property type="entry name" value="MetI-like_sf"/>
</dbReference>
<feature type="transmembrane region" description="Helical" evidence="9">
    <location>
        <begin position="88"/>
        <end position="106"/>
    </location>
</feature>
<dbReference type="GO" id="GO:0022857">
    <property type="term" value="F:transmembrane transporter activity"/>
    <property type="evidence" value="ECO:0007669"/>
    <property type="project" value="InterPro"/>
</dbReference>
<accession>A0A6J6VR41</accession>
<keyword evidence="8 9" id="KW-0472">Membrane</keyword>
<feature type="transmembrane region" description="Helical" evidence="9">
    <location>
        <begin position="47"/>
        <end position="67"/>
    </location>
</feature>
<evidence type="ECO:0000256" key="4">
    <source>
        <dbReference type="ARBA" id="ARBA00022475"/>
    </source>
</evidence>
<keyword evidence="7 9" id="KW-1133">Transmembrane helix</keyword>
<dbReference type="PANTHER" id="PTHR30614">
    <property type="entry name" value="MEMBRANE COMPONENT OF AMINO ACID ABC TRANSPORTER"/>
    <property type="match status" value="1"/>
</dbReference>
<dbReference type="Pfam" id="PF00528">
    <property type="entry name" value="BPD_transp_1"/>
    <property type="match status" value="1"/>
</dbReference>
<dbReference type="GO" id="GO:0043190">
    <property type="term" value="C:ATP-binding cassette (ABC) transporter complex"/>
    <property type="evidence" value="ECO:0007669"/>
    <property type="project" value="InterPro"/>
</dbReference>
<evidence type="ECO:0000313" key="11">
    <source>
        <dbReference type="EMBL" id="CAB4774540.1"/>
    </source>
</evidence>
<evidence type="ECO:0000256" key="9">
    <source>
        <dbReference type="SAM" id="Phobius"/>
    </source>
</evidence>
<dbReference type="Gene3D" id="1.10.3720.10">
    <property type="entry name" value="MetI-like"/>
    <property type="match status" value="1"/>
</dbReference>
<dbReference type="PROSITE" id="PS50928">
    <property type="entry name" value="ABC_TM1"/>
    <property type="match status" value="1"/>
</dbReference>
<evidence type="ECO:0000259" key="10">
    <source>
        <dbReference type="PROSITE" id="PS50928"/>
    </source>
</evidence>
<evidence type="ECO:0000256" key="3">
    <source>
        <dbReference type="ARBA" id="ARBA00022448"/>
    </source>
</evidence>
<organism evidence="11">
    <name type="scientific">freshwater metagenome</name>
    <dbReference type="NCBI Taxonomy" id="449393"/>
    <lineage>
        <taxon>unclassified sequences</taxon>
        <taxon>metagenomes</taxon>
        <taxon>ecological metagenomes</taxon>
    </lineage>
</organism>
<keyword evidence="4" id="KW-1003">Cell membrane</keyword>
<dbReference type="InterPro" id="IPR000515">
    <property type="entry name" value="MetI-like"/>
</dbReference>
<dbReference type="InterPro" id="IPR010065">
    <property type="entry name" value="AA_ABC_transptr_permease_3TM"/>
</dbReference>
<keyword evidence="6" id="KW-0029">Amino-acid transport</keyword>
<gene>
    <name evidence="11" type="ORF">UFOPK2958_00109</name>
</gene>
<dbReference type="InterPro" id="IPR043429">
    <property type="entry name" value="ArtM/GltK/GlnP/TcyL/YhdX-like"/>
</dbReference>
<dbReference type="AlphaFoldDB" id="A0A6J6VR41"/>
<evidence type="ECO:0000256" key="6">
    <source>
        <dbReference type="ARBA" id="ARBA00022970"/>
    </source>
</evidence>
<evidence type="ECO:0000256" key="1">
    <source>
        <dbReference type="ARBA" id="ARBA00004651"/>
    </source>
</evidence>
<name>A0A6J6VR41_9ZZZZ</name>
<keyword evidence="3" id="KW-0813">Transport</keyword>
<evidence type="ECO:0000256" key="5">
    <source>
        <dbReference type="ARBA" id="ARBA00022692"/>
    </source>
</evidence>
<evidence type="ECO:0000256" key="8">
    <source>
        <dbReference type="ARBA" id="ARBA00023136"/>
    </source>
</evidence>
<comment type="similarity">
    <text evidence="2">Belongs to the binding-protein-dependent transport system permease family. HisMQ subfamily.</text>
</comment>
<feature type="domain" description="ABC transmembrane type-1" evidence="10">
    <location>
        <begin position="43"/>
        <end position="237"/>
    </location>
</feature>
<dbReference type="CDD" id="cd06261">
    <property type="entry name" value="TM_PBP2"/>
    <property type="match status" value="1"/>
</dbReference>
<dbReference type="SUPFAM" id="SSF161098">
    <property type="entry name" value="MetI-like"/>
    <property type="match status" value="1"/>
</dbReference>
<feature type="transmembrane region" description="Helical" evidence="9">
    <location>
        <begin position="216"/>
        <end position="237"/>
    </location>
</feature>
<dbReference type="NCBIfam" id="TIGR01726">
    <property type="entry name" value="HEQRo_perm_3TM"/>
    <property type="match status" value="1"/>
</dbReference>
<evidence type="ECO:0000256" key="7">
    <source>
        <dbReference type="ARBA" id="ARBA00022989"/>
    </source>
</evidence>
<proteinExistence type="inferred from homology"/>
<evidence type="ECO:0000256" key="2">
    <source>
        <dbReference type="ARBA" id="ARBA00010072"/>
    </source>
</evidence>
<dbReference type="GO" id="GO:0006865">
    <property type="term" value="P:amino acid transport"/>
    <property type="evidence" value="ECO:0007669"/>
    <property type="project" value="UniProtKB-KW"/>
</dbReference>
<dbReference type="PANTHER" id="PTHR30614:SF20">
    <property type="entry name" value="GLUTAMINE TRANSPORT SYSTEM PERMEASE PROTEIN GLNP"/>
    <property type="match status" value="1"/>
</dbReference>
<dbReference type="EMBL" id="CAFAAB010000005">
    <property type="protein sequence ID" value="CAB4774540.1"/>
    <property type="molecule type" value="Genomic_DNA"/>
</dbReference>
<protein>
    <submittedName>
        <fullName evidence="11">Unannotated protein</fullName>
    </submittedName>
</protein>
<feature type="transmembrane region" description="Helical" evidence="9">
    <location>
        <begin position="118"/>
        <end position="135"/>
    </location>
</feature>
<keyword evidence="5 9" id="KW-0812">Transmembrane</keyword>
<sequence length="253" mass="27776">MAFALWMAPGGQAVREFFLSPSHAWRAFIGDPSEGLSAIWRGFLTNIWMFIVCEILVLIFGLAIAVVRMSSSPVLTPLRLLSTIYTDFFRGIPVILVLFAVGYGMPGMDLGWISQQSPAVYACIALTITYSAYVAEVYRAGINSVATNQLVAARAIGLRQGATMRYVVLPQAIRNVIPPLLNDFISLQKDTALVSTLGIIDATQAAHIYSSTNFNFAGFTVASLLFLLLTIPMTRLTDRLIDRDRSKRLAFVS</sequence>
<reference evidence="11" key="1">
    <citation type="submission" date="2020-05" db="EMBL/GenBank/DDBJ databases">
        <authorList>
            <person name="Chiriac C."/>
            <person name="Salcher M."/>
            <person name="Ghai R."/>
            <person name="Kavagutti S V."/>
        </authorList>
    </citation>
    <scope>NUCLEOTIDE SEQUENCE</scope>
</reference>
<comment type="subcellular location">
    <subcellularLocation>
        <location evidence="1">Cell membrane</location>
        <topology evidence="1">Multi-pass membrane protein</topology>
    </subcellularLocation>
</comment>